<feature type="region of interest" description="Disordered" evidence="1">
    <location>
        <begin position="56"/>
        <end position="125"/>
    </location>
</feature>
<feature type="region of interest" description="Disordered" evidence="1">
    <location>
        <begin position="245"/>
        <end position="265"/>
    </location>
</feature>
<proteinExistence type="predicted"/>
<gene>
    <name evidence="2" type="ORF">DFH08DRAFT_941483</name>
</gene>
<organism evidence="2 3">
    <name type="scientific">Mycena albidolilacea</name>
    <dbReference type="NCBI Taxonomy" id="1033008"/>
    <lineage>
        <taxon>Eukaryota</taxon>
        <taxon>Fungi</taxon>
        <taxon>Dikarya</taxon>
        <taxon>Basidiomycota</taxon>
        <taxon>Agaricomycotina</taxon>
        <taxon>Agaricomycetes</taxon>
        <taxon>Agaricomycetidae</taxon>
        <taxon>Agaricales</taxon>
        <taxon>Marasmiineae</taxon>
        <taxon>Mycenaceae</taxon>
        <taxon>Mycena</taxon>
    </lineage>
</organism>
<comment type="caution">
    <text evidence="2">The sequence shown here is derived from an EMBL/GenBank/DDBJ whole genome shotgun (WGS) entry which is preliminary data.</text>
</comment>
<accession>A0AAD6ZID9</accession>
<dbReference type="EMBL" id="JARIHO010000046">
    <property type="protein sequence ID" value="KAJ7323638.1"/>
    <property type="molecule type" value="Genomic_DNA"/>
</dbReference>
<dbReference type="Proteomes" id="UP001218218">
    <property type="component" value="Unassembled WGS sequence"/>
</dbReference>
<feature type="region of interest" description="Disordered" evidence="1">
    <location>
        <begin position="23"/>
        <end position="44"/>
    </location>
</feature>
<name>A0AAD6ZID9_9AGAR</name>
<feature type="compositionally biased region" description="Polar residues" evidence="1">
    <location>
        <begin position="27"/>
        <end position="44"/>
    </location>
</feature>
<dbReference type="AlphaFoldDB" id="A0AAD6ZID9"/>
<evidence type="ECO:0000313" key="2">
    <source>
        <dbReference type="EMBL" id="KAJ7323638.1"/>
    </source>
</evidence>
<evidence type="ECO:0000313" key="3">
    <source>
        <dbReference type="Proteomes" id="UP001218218"/>
    </source>
</evidence>
<evidence type="ECO:0000256" key="1">
    <source>
        <dbReference type="SAM" id="MobiDB-lite"/>
    </source>
</evidence>
<keyword evidence="3" id="KW-1185">Reference proteome</keyword>
<sequence>MAFSNSGPSVHTGAISNDVDTALALGSGSSTDPTHGSPLSQFSDLSFDDETLMDLDDAEFAAPSPAALKRKLPSVLNSSSEESDSALGGPAPNKKARRSRTYSGATGAGASPPPTSGSPTRQDGFVTDTEMESFLESILNELADENQQHFSAPNSAPSSPRTTTNLFLSSYDNASDDESSENLLNRFQSLNLDAEYRSRAQLDLDADYTERPHDILDELQAEMLSAPFLRDLSLSILDHDQTRTEALSISPGFSPHDEPESDSEG</sequence>
<reference evidence="2" key="1">
    <citation type="submission" date="2023-03" db="EMBL/GenBank/DDBJ databases">
        <title>Massive genome expansion in bonnet fungi (Mycena s.s.) driven by repeated elements and novel gene families across ecological guilds.</title>
        <authorList>
            <consortium name="Lawrence Berkeley National Laboratory"/>
            <person name="Harder C.B."/>
            <person name="Miyauchi S."/>
            <person name="Viragh M."/>
            <person name="Kuo A."/>
            <person name="Thoen E."/>
            <person name="Andreopoulos B."/>
            <person name="Lu D."/>
            <person name="Skrede I."/>
            <person name="Drula E."/>
            <person name="Henrissat B."/>
            <person name="Morin E."/>
            <person name="Kohler A."/>
            <person name="Barry K."/>
            <person name="LaButti K."/>
            <person name="Morin E."/>
            <person name="Salamov A."/>
            <person name="Lipzen A."/>
            <person name="Mereny Z."/>
            <person name="Hegedus B."/>
            <person name="Baldrian P."/>
            <person name="Stursova M."/>
            <person name="Weitz H."/>
            <person name="Taylor A."/>
            <person name="Grigoriev I.V."/>
            <person name="Nagy L.G."/>
            <person name="Martin F."/>
            <person name="Kauserud H."/>
        </authorList>
    </citation>
    <scope>NUCLEOTIDE SEQUENCE</scope>
    <source>
        <strain evidence="2">CBHHK002</strain>
    </source>
</reference>
<protein>
    <submittedName>
        <fullName evidence="2">Uncharacterized protein</fullName>
    </submittedName>
</protein>